<proteinExistence type="predicted"/>
<accession>A0AAW0HRY2</accession>
<organism evidence="1 2">
    <name type="scientific">Myodes glareolus</name>
    <name type="common">Bank vole</name>
    <name type="synonym">Clethrionomys glareolus</name>
    <dbReference type="NCBI Taxonomy" id="447135"/>
    <lineage>
        <taxon>Eukaryota</taxon>
        <taxon>Metazoa</taxon>
        <taxon>Chordata</taxon>
        <taxon>Craniata</taxon>
        <taxon>Vertebrata</taxon>
        <taxon>Euteleostomi</taxon>
        <taxon>Mammalia</taxon>
        <taxon>Eutheria</taxon>
        <taxon>Euarchontoglires</taxon>
        <taxon>Glires</taxon>
        <taxon>Rodentia</taxon>
        <taxon>Myomorpha</taxon>
        <taxon>Muroidea</taxon>
        <taxon>Cricetidae</taxon>
        <taxon>Arvicolinae</taxon>
        <taxon>Myodes</taxon>
    </lineage>
</organism>
<gene>
    <name evidence="1" type="ORF">U0070_024460</name>
</gene>
<sequence>MLEARACSPCGVAILDRKLVAESRIFMIQNFSPQRAALSGCFLELYLFLTAHELDLARGDMDESSVMLSTIDVSYLPSSSEYSLGRCKHTSEDWGDCGFKPTFFRSATLKWKESLLSRKRPFVGRCCYSCTPQSWERFFNPSIPSLGLRNVIYINETHTR</sequence>
<reference evidence="1 2" key="1">
    <citation type="journal article" date="2023" name="bioRxiv">
        <title>Conserved and derived expression patterns and positive selection on dental genes reveal complex evolutionary context of ever-growing rodent molars.</title>
        <authorList>
            <person name="Calamari Z.T."/>
            <person name="Song A."/>
            <person name="Cohen E."/>
            <person name="Akter M."/>
            <person name="Roy R.D."/>
            <person name="Hallikas O."/>
            <person name="Christensen M.M."/>
            <person name="Li P."/>
            <person name="Marangoni P."/>
            <person name="Jernvall J."/>
            <person name="Klein O.D."/>
        </authorList>
    </citation>
    <scope>NUCLEOTIDE SEQUENCE [LARGE SCALE GENOMIC DNA]</scope>
    <source>
        <strain evidence="1">V071</strain>
    </source>
</reference>
<evidence type="ECO:0000313" key="1">
    <source>
        <dbReference type="EMBL" id="KAK7804922.1"/>
    </source>
</evidence>
<dbReference type="Proteomes" id="UP001488838">
    <property type="component" value="Unassembled WGS sequence"/>
</dbReference>
<dbReference type="EMBL" id="JBBHLL010000359">
    <property type="protein sequence ID" value="KAK7804922.1"/>
    <property type="molecule type" value="Genomic_DNA"/>
</dbReference>
<keyword evidence="2" id="KW-1185">Reference proteome</keyword>
<comment type="caution">
    <text evidence="1">The sequence shown here is derived from an EMBL/GenBank/DDBJ whole genome shotgun (WGS) entry which is preliminary data.</text>
</comment>
<protein>
    <submittedName>
        <fullName evidence="1">Uncharacterized protein</fullName>
    </submittedName>
</protein>
<evidence type="ECO:0000313" key="2">
    <source>
        <dbReference type="Proteomes" id="UP001488838"/>
    </source>
</evidence>
<name>A0AAW0HRY2_MYOGA</name>
<dbReference type="AlphaFoldDB" id="A0AAW0HRY2"/>